<evidence type="ECO:0000313" key="2">
    <source>
        <dbReference type="EMBL" id="MDR6866180.1"/>
    </source>
</evidence>
<feature type="transmembrane region" description="Helical" evidence="1">
    <location>
        <begin position="61"/>
        <end position="85"/>
    </location>
</feature>
<feature type="transmembrane region" description="Helical" evidence="1">
    <location>
        <begin position="6"/>
        <end position="22"/>
    </location>
</feature>
<reference evidence="2 3" key="1">
    <citation type="submission" date="2023-07" db="EMBL/GenBank/DDBJ databases">
        <title>Sorghum-associated microbial communities from plants grown in Nebraska, USA.</title>
        <authorList>
            <person name="Schachtman D."/>
        </authorList>
    </citation>
    <scope>NUCLEOTIDE SEQUENCE [LARGE SCALE GENOMIC DNA]</scope>
    <source>
        <strain evidence="2 3">2980</strain>
    </source>
</reference>
<protein>
    <recommendedName>
        <fullName evidence="4">DUF1453 family protein</fullName>
    </recommendedName>
</protein>
<gene>
    <name evidence="2" type="ORF">J2Y69_000765</name>
</gene>
<feature type="transmembrane region" description="Helical" evidence="1">
    <location>
        <begin position="106"/>
        <end position="124"/>
    </location>
</feature>
<feature type="transmembrane region" description="Helical" evidence="1">
    <location>
        <begin position="34"/>
        <end position="55"/>
    </location>
</feature>
<dbReference type="RefSeq" id="WP_310017721.1">
    <property type="nucleotide sequence ID" value="NZ_JAVDUM010000002.1"/>
</dbReference>
<name>A0ABU1S993_9MICO</name>
<dbReference type="EMBL" id="JAVDUM010000002">
    <property type="protein sequence ID" value="MDR6866180.1"/>
    <property type="molecule type" value="Genomic_DNA"/>
</dbReference>
<feature type="transmembrane region" description="Helical" evidence="1">
    <location>
        <begin position="130"/>
        <end position="148"/>
    </location>
</feature>
<sequence>MNPQLVINVLLIVGVLVLVGYRQSTWRAVVPERMWRAPIVVGVVGLVLLAPSAASMTSVDIAAIVVELVIALGTGAWMGAIARFRRSDPTGAARGRGPTGEYESRTGWWGMALWILVLALRVGVDLLAAGFGAHSLVSAGMILLLVSVNRAARAAVLSSRLARLAAEPGGGSARLGVPRV</sequence>
<keyword evidence="1" id="KW-1133">Transmembrane helix</keyword>
<keyword evidence="3" id="KW-1185">Reference proteome</keyword>
<dbReference type="Proteomes" id="UP001259347">
    <property type="component" value="Unassembled WGS sequence"/>
</dbReference>
<evidence type="ECO:0000313" key="3">
    <source>
        <dbReference type="Proteomes" id="UP001259347"/>
    </source>
</evidence>
<evidence type="ECO:0008006" key="4">
    <source>
        <dbReference type="Google" id="ProtNLM"/>
    </source>
</evidence>
<proteinExistence type="predicted"/>
<accession>A0ABU1S993</accession>
<evidence type="ECO:0000256" key="1">
    <source>
        <dbReference type="SAM" id="Phobius"/>
    </source>
</evidence>
<comment type="caution">
    <text evidence="2">The sequence shown here is derived from an EMBL/GenBank/DDBJ whole genome shotgun (WGS) entry which is preliminary data.</text>
</comment>
<keyword evidence="1" id="KW-0472">Membrane</keyword>
<keyword evidence="1" id="KW-0812">Transmembrane</keyword>
<organism evidence="2 3">
    <name type="scientific">Microbacterium resistens</name>
    <dbReference type="NCBI Taxonomy" id="156977"/>
    <lineage>
        <taxon>Bacteria</taxon>
        <taxon>Bacillati</taxon>
        <taxon>Actinomycetota</taxon>
        <taxon>Actinomycetes</taxon>
        <taxon>Micrococcales</taxon>
        <taxon>Microbacteriaceae</taxon>
        <taxon>Microbacterium</taxon>
    </lineage>
</organism>